<dbReference type="GO" id="GO:0016787">
    <property type="term" value="F:hydrolase activity"/>
    <property type="evidence" value="ECO:0007669"/>
    <property type="project" value="UniProtKB-KW"/>
</dbReference>
<proteinExistence type="predicted"/>
<dbReference type="InterPro" id="IPR059033">
    <property type="entry name" value="C144_05_dom"/>
</dbReference>
<dbReference type="InterPro" id="IPR038718">
    <property type="entry name" value="SNF2-like_sf"/>
</dbReference>
<evidence type="ECO:0000256" key="1">
    <source>
        <dbReference type="ARBA" id="ARBA00022723"/>
    </source>
</evidence>
<feature type="compositionally biased region" description="Basic and acidic residues" evidence="9">
    <location>
        <begin position="1265"/>
        <end position="1280"/>
    </location>
</feature>
<dbReference type="SMART" id="SM00184">
    <property type="entry name" value="RING"/>
    <property type="match status" value="1"/>
</dbReference>
<keyword evidence="8" id="KW-0175">Coiled coil</keyword>
<evidence type="ECO:0000256" key="6">
    <source>
        <dbReference type="ARBA" id="ARBA00022840"/>
    </source>
</evidence>
<evidence type="ECO:0000259" key="12">
    <source>
        <dbReference type="PROSITE" id="PS51194"/>
    </source>
</evidence>
<dbReference type="InterPro" id="IPR013083">
    <property type="entry name" value="Znf_RING/FYVE/PHD"/>
</dbReference>
<dbReference type="InterPro" id="IPR052583">
    <property type="entry name" value="ATP-helicase/E3_Ub-Ligase"/>
</dbReference>
<dbReference type="GO" id="GO:0005634">
    <property type="term" value="C:nucleus"/>
    <property type="evidence" value="ECO:0007669"/>
    <property type="project" value="TreeGrafter"/>
</dbReference>
<dbReference type="SUPFAM" id="SSF52540">
    <property type="entry name" value="P-loop containing nucleoside triphosphate hydrolases"/>
    <property type="match status" value="2"/>
</dbReference>
<dbReference type="CDD" id="cd18070">
    <property type="entry name" value="DEXQc_SHPRH"/>
    <property type="match status" value="1"/>
</dbReference>
<dbReference type="SUPFAM" id="SSF57850">
    <property type="entry name" value="RING/U-box"/>
    <property type="match status" value="1"/>
</dbReference>
<reference evidence="13 14" key="2">
    <citation type="journal article" date="2015" name="Eukaryot. Cell">
        <title>Asexual propagation of a virulent clone complex in a human and feline outbreak of sporotrichosis.</title>
        <authorList>
            <person name="Teixeira Mde M."/>
            <person name="Rodrigues A.M."/>
            <person name="Tsui C.K."/>
            <person name="de Almeida L.G."/>
            <person name="Van Diepeningen A.D."/>
            <person name="van den Ende B.G."/>
            <person name="Fernandes G.F."/>
            <person name="Kano R."/>
            <person name="Hamelin R.C."/>
            <person name="Lopes-Bezerra L.M."/>
            <person name="Vasconcelos A.T."/>
            <person name="de Hoog S."/>
            <person name="de Camargo Z.P."/>
            <person name="Felipe M.S."/>
        </authorList>
    </citation>
    <scope>NUCLEOTIDE SEQUENCE [LARGE SCALE GENOMIC DNA]</scope>
    <source>
        <strain evidence="13 14">1099-18</strain>
    </source>
</reference>
<evidence type="ECO:0000256" key="3">
    <source>
        <dbReference type="ARBA" id="ARBA00022771"/>
    </source>
</evidence>
<accession>A0A0F2M3U5</accession>
<dbReference type="PANTHER" id="PTHR45865">
    <property type="entry name" value="E3 UBIQUITIN-PROTEIN LIGASE SHPRH FAMILY MEMBER"/>
    <property type="match status" value="1"/>
</dbReference>
<dbReference type="Pfam" id="PF00176">
    <property type="entry name" value="SNF2-rel_dom"/>
    <property type="match status" value="1"/>
</dbReference>
<dbReference type="InterPro" id="IPR017907">
    <property type="entry name" value="Znf_RING_CS"/>
</dbReference>
<dbReference type="Pfam" id="PF13923">
    <property type="entry name" value="zf-C3HC4_2"/>
    <property type="match status" value="1"/>
</dbReference>
<dbReference type="GO" id="GO:0005524">
    <property type="term" value="F:ATP binding"/>
    <property type="evidence" value="ECO:0007669"/>
    <property type="project" value="InterPro"/>
</dbReference>
<dbReference type="VEuPathDB" id="FungiDB:SPSK_03854"/>
<keyword evidence="6" id="KW-0067">ATP-binding</keyword>
<dbReference type="Proteomes" id="UP000033710">
    <property type="component" value="Unassembled WGS sequence"/>
</dbReference>
<keyword evidence="1" id="KW-0479">Metal-binding</keyword>
<dbReference type="PROSITE" id="PS00518">
    <property type="entry name" value="ZF_RING_1"/>
    <property type="match status" value="1"/>
</dbReference>
<dbReference type="Pfam" id="PF26021">
    <property type="entry name" value="Ferritin_C144_05"/>
    <property type="match status" value="1"/>
</dbReference>
<sequence>MGRARRPTARRSLGSTVSTGRLLSPLPLGLRDDEFFFTVHQITKLGAVNNTPPHQDFINLVSSDDDDIVVSQPPAKRTKTEETVKSDTHKDYVPLARCTLRFSRAAEDDAPPPRRLRRIPANSFYALRYSSGKGLSITARGRKVPAVSDGAFSPDDIGGLSDADRLILDHLAKKSTSVDPLPGCLFTAYFFSVDVDSNADTVSLVIDLELRWMLCSYVSNPMHSETERVWQARVLATLFPNVMHGGGHQYKNATDNDTWSPQDFYESAHVTRKDDDEPDDLYVPGLTANLFPFQRRAVKWLLRREGVRWAPDEATSVSRGTVDNSEPSVVVPYKAPEDRETTSHFVAVKDADGHPCYISELFGAATRDPSYFEAYENSIRGGILSEEMGLGKTVEVISLVLLHPRPADQLHAPTSPGGPTPSARPTGATLVIAPPALKNQWISEIQQHAPHLRVMVYSGMARSCATPEDEANVVEQFATHDVVVTTYSDLKSELHFAVAPPERNMRSQSDDVKRYRPRSPLVQMSWWRVCLDEAQEIENGVSNTATLVRIVPRVNAWGVTGTPVKDDVQDLRGLLLFLSYEPYASIPKVWQNLTRNHKPVFRNLFGRIALRHSKRTVGDELVIPPQKRYVITMPFTAVEEQHYQSLFKQLTEACGLDTAGAPLSPDWNPNDSAVLEAMRTALSRLRQTALHPEIGVHNPRVGHRAGPMRTVEEVLNAMIEQSESALLATRRAMLSCKLKHGQLFENSPRAKIAVDIWQDVLEESRALVQDARDKLEKAQKETALEEEAAGTSGPHKTSPGDESSDTEDDDDLLGDEDGRGKVGGRVGEAQRDLRLALEILHKAEFFCANGYFQIKSNAEWTRPDSDEFRRLEKLEVEGYERAKRVRQEILADNRSRAMRIMADLAGKAGTQGFVEIPETEFAKPEGIEGRRISDELDHLAEVLSTQAAQMDAWREAVIQLLLKDLVDDDEDKAGEAVEITGDEYEDSTKVQDEIQAYITILKAGISDRNMLLTGLAPSGLALYEERLALRMAKDDEGPAPELTLRLFAERQATLPKPTTGGAVVRSLRAAVIDLRDIASRLRGQLSSGSSLHNITSQRAQMELECVTRQLKRAQDEQTRQLKVNAALEKEANKVRNALNSRIAFYRQLQAVSDMVALYEGPKDEETIAAQIREENDLLQVLTKAEAKHRYLVHLKEAESKADESRMCVICQTEFWTGVLTVCGHQFCKECITLWFKAHRNCPVCKRKLTIDNLHDITLKRQALKVTDEHGGSNRGADRQGGRSQQGRQEQRQEQEQEQQQREQLAESKKANIYAAFSTDKLEEIKNIDLPGPSFTTKVDTIVRHLLWLRSTDPGAKSIVFSQYPAFLSILAEAFRRYHIAFSRYTDRNGIERFKDDPSIECFLLHARAHASGLNLVNASHVLLCEPLLNTAIELQAIARVHRIGQQHETTVWLYIVDGTVEASIYDLSVKRRMAHMGQDGRGGGGSSSSSSSNSVLQSGGKGKGRGNETPELLDSSLELANSLEMQQAQLSKLMSKGKMAGEEVAKGDLWTCLFGNASSNASEAARTALNEDRLRNDLVVRRHLTASAAEERQQHSGEGEASGSA</sequence>
<feature type="compositionally biased region" description="Basic and acidic residues" evidence="9">
    <location>
        <begin position="1288"/>
        <end position="1306"/>
    </location>
</feature>
<dbReference type="SMART" id="SM00487">
    <property type="entry name" value="DEXDc"/>
    <property type="match status" value="1"/>
</dbReference>
<evidence type="ECO:0000313" key="13">
    <source>
        <dbReference type="EMBL" id="KJR82841.1"/>
    </source>
</evidence>
<evidence type="ECO:0000259" key="10">
    <source>
        <dbReference type="PROSITE" id="PS50089"/>
    </source>
</evidence>
<evidence type="ECO:0000256" key="4">
    <source>
        <dbReference type="ARBA" id="ARBA00022801"/>
    </source>
</evidence>
<evidence type="ECO:0000256" key="7">
    <source>
        <dbReference type="PROSITE-ProRule" id="PRU00175"/>
    </source>
</evidence>
<reference evidence="13 14" key="1">
    <citation type="journal article" date="2014" name="BMC Genomics">
        <title>Comparative genomics of the major fungal agents of human and animal Sporotrichosis: Sporothrix schenckii and Sporothrix brasiliensis.</title>
        <authorList>
            <person name="Teixeira M.M."/>
            <person name="de Almeida L.G."/>
            <person name="Kubitschek-Barreira P."/>
            <person name="Alves F.L."/>
            <person name="Kioshima E.S."/>
            <person name="Abadio A.K."/>
            <person name="Fernandes L."/>
            <person name="Derengowski L.S."/>
            <person name="Ferreira K.S."/>
            <person name="Souza R.C."/>
            <person name="Ruiz J.C."/>
            <person name="de Andrade N.C."/>
            <person name="Paes H.C."/>
            <person name="Nicola A.M."/>
            <person name="Albuquerque P."/>
            <person name="Gerber A.L."/>
            <person name="Martins V.P."/>
            <person name="Peconick L.D."/>
            <person name="Neto A.V."/>
            <person name="Chaucanez C.B."/>
            <person name="Silva P.A."/>
            <person name="Cunha O.L."/>
            <person name="de Oliveira F.F."/>
            <person name="dos Santos T.C."/>
            <person name="Barros A.L."/>
            <person name="Soares M.A."/>
            <person name="de Oliveira L.M."/>
            <person name="Marini M.M."/>
            <person name="Villalobos-Duno H."/>
            <person name="Cunha M.M."/>
            <person name="de Hoog S."/>
            <person name="da Silveira J.F."/>
            <person name="Henrissat B."/>
            <person name="Nino-Vega G.A."/>
            <person name="Cisalpino P.S."/>
            <person name="Mora-Montes H.M."/>
            <person name="Almeida S.R."/>
            <person name="Stajich J.E."/>
            <person name="Lopes-Bezerra L.M."/>
            <person name="Vasconcelos A.T."/>
            <person name="Felipe M.S."/>
        </authorList>
    </citation>
    <scope>NUCLEOTIDE SEQUENCE [LARGE SCALE GENOMIC DNA]</scope>
    <source>
        <strain evidence="13 14">1099-18</strain>
    </source>
</reference>
<dbReference type="PROSITE" id="PS50089">
    <property type="entry name" value="ZF_RING_2"/>
    <property type="match status" value="1"/>
</dbReference>
<keyword evidence="2" id="KW-0547">Nucleotide-binding</keyword>
<feature type="region of interest" description="Disordered" evidence="9">
    <location>
        <begin position="1476"/>
        <end position="1511"/>
    </location>
</feature>
<dbReference type="Gene3D" id="3.40.50.10810">
    <property type="entry name" value="Tandem AAA-ATPase domain"/>
    <property type="match status" value="1"/>
</dbReference>
<dbReference type="Pfam" id="PF00271">
    <property type="entry name" value="Helicase_C"/>
    <property type="match status" value="1"/>
</dbReference>
<evidence type="ECO:0000256" key="2">
    <source>
        <dbReference type="ARBA" id="ARBA00022741"/>
    </source>
</evidence>
<feature type="coiled-coil region" evidence="8">
    <location>
        <begin position="1096"/>
        <end position="1130"/>
    </location>
</feature>
<gene>
    <name evidence="13" type="ORF">SPSK_03854</name>
</gene>
<dbReference type="SMART" id="SM00490">
    <property type="entry name" value="HELICc"/>
    <property type="match status" value="1"/>
</dbReference>
<dbReference type="EMBL" id="AXCR01000010">
    <property type="protein sequence ID" value="KJR82841.1"/>
    <property type="molecule type" value="Genomic_DNA"/>
</dbReference>
<evidence type="ECO:0000256" key="5">
    <source>
        <dbReference type="ARBA" id="ARBA00022833"/>
    </source>
</evidence>
<dbReference type="GO" id="GO:0061630">
    <property type="term" value="F:ubiquitin protein ligase activity"/>
    <property type="evidence" value="ECO:0007669"/>
    <property type="project" value="TreeGrafter"/>
</dbReference>
<dbReference type="Gene3D" id="3.40.50.300">
    <property type="entry name" value="P-loop containing nucleotide triphosphate hydrolases"/>
    <property type="match status" value="1"/>
</dbReference>
<dbReference type="InterPro" id="IPR027417">
    <property type="entry name" value="P-loop_NTPase"/>
</dbReference>
<organism evidence="13 14">
    <name type="scientific">Sporothrix schenckii 1099-18</name>
    <dbReference type="NCBI Taxonomy" id="1397361"/>
    <lineage>
        <taxon>Eukaryota</taxon>
        <taxon>Fungi</taxon>
        <taxon>Dikarya</taxon>
        <taxon>Ascomycota</taxon>
        <taxon>Pezizomycotina</taxon>
        <taxon>Sordariomycetes</taxon>
        <taxon>Sordariomycetidae</taxon>
        <taxon>Ophiostomatales</taxon>
        <taxon>Ophiostomataceae</taxon>
        <taxon>Sporothrix</taxon>
    </lineage>
</organism>
<dbReference type="GO" id="GO:0008270">
    <property type="term" value="F:zinc ion binding"/>
    <property type="evidence" value="ECO:0007669"/>
    <property type="project" value="UniProtKB-KW"/>
</dbReference>
<evidence type="ECO:0000256" key="8">
    <source>
        <dbReference type="SAM" id="Coils"/>
    </source>
</evidence>
<name>A0A0F2M3U5_SPOSC</name>
<keyword evidence="3 7" id="KW-0863">Zinc-finger</keyword>
<keyword evidence="4" id="KW-0378">Hydrolase</keyword>
<protein>
    <submittedName>
        <fullName evidence="13">E3 ubiquitin-protein ligase SHPRH</fullName>
    </submittedName>
</protein>
<dbReference type="OrthoDB" id="5330228at2759"/>
<dbReference type="RefSeq" id="XP_016585517.1">
    <property type="nucleotide sequence ID" value="XM_016730669.1"/>
</dbReference>
<dbReference type="GO" id="GO:0006974">
    <property type="term" value="P:DNA damage response"/>
    <property type="evidence" value="ECO:0007669"/>
    <property type="project" value="TreeGrafter"/>
</dbReference>
<dbReference type="PROSITE" id="PS51192">
    <property type="entry name" value="HELICASE_ATP_BIND_1"/>
    <property type="match status" value="1"/>
</dbReference>
<dbReference type="InterPro" id="IPR000330">
    <property type="entry name" value="SNF2_N"/>
</dbReference>
<feature type="compositionally biased region" description="Low complexity" evidence="9">
    <location>
        <begin position="1487"/>
        <end position="1498"/>
    </location>
</feature>
<dbReference type="InterPro" id="IPR049730">
    <property type="entry name" value="SNF2/RAD54-like_C"/>
</dbReference>
<evidence type="ECO:0000259" key="11">
    <source>
        <dbReference type="PROSITE" id="PS51192"/>
    </source>
</evidence>
<feature type="compositionally biased region" description="Acidic residues" evidence="9">
    <location>
        <begin position="802"/>
        <end position="815"/>
    </location>
</feature>
<comment type="caution">
    <text evidence="13">The sequence shown here is derived from an EMBL/GenBank/DDBJ whole genome shotgun (WGS) entry which is preliminary data.</text>
</comment>
<feature type="compositionally biased region" description="Basic and acidic residues" evidence="9">
    <location>
        <begin position="1589"/>
        <end position="1598"/>
    </location>
</feature>
<evidence type="ECO:0000313" key="14">
    <source>
        <dbReference type="Proteomes" id="UP000033710"/>
    </source>
</evidence>
<dbReference type="InterPro" id="IPR014001">
    <property type="entry name" value="Helicase_ATP-bd"/>
</dbReference>
<dbReference type="PROSITE" id="PS51194">
    <property type="entry name" value="HELICASE_CTER"/>
    <property type="match status" value="1"/>
</dbReference>
<feature type="region of interest" description="Disordered" evidence="9">
    <location>
        <begin position="408"/>
        <end position="427"/>
    </location>
</feature>
<dbReference type="GeneID" id="27665946"/>
<feature type="region of interest" description="Disordered" evidence="9">
    <location>
        <begin position="1264"/>
        <end position="1306"/>
    </location>
</feature>
<feature type="region of interest" description="Disordered" evidence="9">
    <location>
        <begin position="777"/>
        <end position="825"/>
    </location>
</feature>
<dbReference type="CDD" id="cd18793">
    <property type="entry name" value="SF2_C_SNF"/>
    <property type="match status" value="1"/>
</dbReference>
<dbReference type="PANTHER" id="PTHR45865:SF1">
    <property type="entry name" value="E3 UBIQUITIN-PROTEIN LIGASE SHPRH"/>
    <property type="match status" value="1"/>
</dbReference>
<dbReference type="Gene3D" id="3.30.40.10">
    <property type="entry name" value="Zinc/RING finger domain, C3HC4 (zinc finger)"/>
    <property type="match status" value="1"/>
</dbReference>
<dbReference type="KEGG" id="ssck:SPSK_03854"/>
<feature type="domain" description="RING-type" evidence="10">
    <location>
        <begin position="1207"/>
        <end position="1245"/>
    </location>
</feature>
<feature type="domain" description="Helicase ATP-binding" evidence="11">
    <location>
        <begin position="373"/>
        <end position="581"/>
    </location>
</feature>
<dbReference type="InterPro" id="IPR001841">
    <property type="entry name" value="Znf_RING"/>
</dbReference>
<dbReference type="GO" id="GO:0000209">
    <property type="term" value="P:protein polyubiquitination"/>
    <property type="evidence" value="ECO:0007669"/>
    <property type="project" value="TreeGrafter"/>
</dbReference>
<evidence type="ECO:0000256" key="9">
    <source>
        <dbReference type="SAM" id="MobiDB-lite"/>
    </source>
</evidence>
<dbReference type="InterPro" id="IPR001650">
    <property type="entry name" value="Helicase_C-like"/>
</dbReference>
<keyword evidence="5" id="KW-0862">Zinc</keyword>
<feature type="region of interest" description="Disordered" evidence="9">
    <location>
        <begin position="1585"/>
        <end position="1605"/>
    </location>
</feature>
<feature type="domain" description="Helicase C-terminal" evidence="12">
    <location>
        <begin position="1340"/>
        <end position="1496"/>
    </location>
</feature>